<dbReference type="InterPro" id="IPR036291">
    <property type="entry name" value="NAD(P)-bd_dom_sf"/>
</dbReference>
<dbReference type="InterPro" id="IPR014027">
    <property type="entry name" value="UDP-Glc/GDP-Man_DH_C"/>
</dbReference>
<evidence type="ECO:0000256" key="6">
    <source>
        <dbReference type="ARBA" id="ARBA00023027"/>
    </source>
</evidence>
<evidence type="ECO:0000256" key="8">
    <source>
        <dbReference type="PIRNR" id="PIRNR000124"/>
    </source>
</evidence>
<dbReference type="Pfam" id="PF03720">
    <property type="entry name" value="UDPG_MGDP_dh_C"/>
    <property type="match status" value="1"/>
</dbReference>
<dbReference type="InterPro" id="IPR001732">
    <property type="entry name" value="UDP-Glc/GDP-Man_DH_N"/>
</dbReference>
<organism evidence="10 11">
    <name type="scientific">Nocardioides yefusunii</name>
    <dbReference type="NCBI Taxonomy" id="2500546"/>
    <lineage>
        <taxon>Bacteria</taxon>
        <taxon>Bacillati</taxon>
        <taxon>Actinomycetota</taxon>
        <taxon>Actinomycetes</taxon>
        <taxon>Propionibacteriales</taxon>
        <taxon>Nocardioidaceae</taxon>
        <taxon>Nocardioides</taxon>
    </lineage>
</organism>
<evidence type="ECO:0000256" key="1">
    <source>
        <dbReference type="ARBA" id="ARBA00004701"/>
    </source>
</evidence>
<dbReference type="Proteomes" id="UP001596098">
    <property type="component" value="Unassembled WGS sequence"/>
</dbReference>
<dbReference type="SMART" id="SM00984">
    <property type="entry name" value="UDPG_MGDP_dh_C"/>
    <property type="match status" value="1"/>
</dbReference>
<dbReference type="PIRSF" id="PIRSF000124">
    <property type="entry name" value="UDPglc_GDPman_dh"/>
    <property type="match status" value="1"/>
</dbReference>
<reference evidence="11" key="1">
    <citation type="journal article" date="2019" name="Int. J. Syst. Evol. Microbiol.">
        <title>The Global Catalogue of Microorganisms (GCM) 10K type strain sequencing project: providing services to taxonomists for standard genome sequencing and annotation.</title>
        <authorList>
            <consortium name="The Broad Institute Genomics Platform"/>
            <consortium name="The Broad Institute Genome Sequencing Center for Infectious Disease"/>
            <person name="Wu L."/>
            <person name="Ma J."/>
        </authorList>
    </citation>
    <scope>NUCLEOTIDE SEQUENCE [LARGE SCALE GENOMIC DNA]</scope>
    <source>
        <strain evidence="11">DFY28</strain>
    </source>
</reference>
<dbReference type="PANTHER" id="PTHR43750">
    <property type="entry name" value="UDP-GLUCOSE 6-DEHYDROGENASE TUAD"/>
    <property type="match status" value="1"/>
</dbReference>
<dbReference type="InterPro" id="IPR028357">
    <property type="entry name" value="UDPglc_DH_bac"/>
</dbReference>
<evidence type="ECO:0000256" key="2">
    <source>
        <dbReference type="ARBA" id="ARBA00006601"/>
    </source>
</evidence>
<keyword evidence="5 8" id="KW-0560">Oxidoreductase</keyword>
<dbReference type="SUPFAM" id="SSF51735">
    <property type="entry name" value="NAD(P)-binding Rossmann-fold domains"/>
    <property type="match status" value="1"/>
</dbReference>
<evidence type="ECO:0000259" key="9">
    <source>
        <dbReference type="SMART" id="SM00984"/>
    </source>
</evidence>
<gene>
    <name evidence="10" type="ORF">ACFPWU_12895</name>
</gene>
<protein>
    <recommendedName>
        <fullName evidence="4 8">UDP-glucose 6-dehydrogenase</fullName>
        <ecNumber evidence="3 8">1.1.1.22</ecNumber>
    </recommendedName>
</protein>
<evidence type="ECO:0000313" key="11">
    <source>
        <dbReference type="Proteomes" id="UP001596098"/>
    </source>
</evidence>
<evidence type="ECO:0000313" key="10">
    <source>
        <dbReference type="EMBL" id="MFC6154560.1"/>
    </source>
</evidence>
<dbReference type="PANTHER" id="PTHR43750:SF2">
    <property type="entry name" value="UDP-GLUCOSE 6-DEHYDROGENASE"/>
    <property type="match status" value="1"/>
</dbReference>
<keyword evidence="11" id="KW-1185">Reference proteome</keyword>
<feature type="domain" description="UDP-glucose/GDP-mannose dehydrogenase C-terminal" evidence="9">
    <location>
        <begin position="319"/>
        <end position="406"/>
    </location>
</feature>
<dbReference type="Gene3D" id="3.40.50.720">
    <property type="entry name" value="NAD(P)-binding Rossmann-like Domain"/>
    <property type="match status" value="2"/>
</dbReference>
<dbReference type="Pfam" id="PF03721">
    <property type="entry name" value="UDPG_MGDP_dh_N"/>
    <property type="match status" value="1"/>
</dbReference>
<dbReference type="PIRSF" id="PIRSF500134">
    <property type="entry name" value="UDPglc_DH_bac"/>
    <property type="match status" value="1"/>
</dbReference>
<accession>A0ABW1R1T3</accession>
<dbReference type="InterPro" id="IPR036220">
    <property type="entry name" value="UDP-Glc/GDP-Man_DH_C_sf"/>
</dbReference>
<dbReference type="EC" id="1.1.1.22" evidence="3 8"/>
<dbReference type="EMBL" id="JBHSQI010000007">
    <property type="protein sequence ID" value="MFC6154560.1"/>
    <property type="molecule type" value="Genomic_DNA"/>
</dbReference>
<proteinExistence type="inferred from homology"/>
<dbReference type="NCBIfam" id="TIGR03026">
    <property type="entry name" value="NDP-sugDHase"/>
    <property type="match status" value="1"/>
</dbReference>
<dbReference type="InterPro" id="IPR008927">
    <property type="entry name" value="6-PGluconate_DH-like_C_sf"/>
</dbReference>
<dbReference type="Gene3D" id="1.10.1040.10">
    <property type="entry name" value="N-(1-d-carboxylethyl)-l-norvaline Dehydrogenase, domain 2"/>
    <property type="match status" value="1"/>
</dbReference>
<dbReference type="Pfam" id="PF00984">
    <property type="entry name" value="UDPG_MGDP_dh"/>
    <property type="match status" value="1"/>
</dbReference>
<evidence type="ECO:0000256" key="4">
    <source>
        <dbReference type="ARBA" id="ARBA00015132"/>
    </source>
</evidence>
<dbReference type="SUPFAM" id="SSF52413">
    <property type="entry name" value="UDP-glucose/GDP-mannose dehydrogenase C-terminal domain"/>
    <property type="match status" value="1"/>
</dbReference>
<evidence type="ECO:0000256" key="5">
    <source>
        <dbReference type="ARBA" id="ARBA00023002"/>
    </source>
</evidence>
<dbReference type="SUPFAM" id="SSF48179">
    <property type="entry name" value="6-phosphogluconate dehydrogenase C-terminal domain-like"/>
    <property type="match status" value="1"/>
</dbReference>
<evidence type="ECO:0000256" key="3">
    <source>
        <dbReference type="ARBA" id="ARBA00012954"/>
    </source>
</evidence>
<dbReference type="InterPro" id="IPR017476">
    <property type="entry name" value="UDP-Glc/GDP-Man"/>
</dbReference>
<keyword evidence="6 8" id="KW-0520">NAD</keyword>
<evidence type="ECO:0000256" key="7">
    <source>
        <dbReference type="ARBA" id="ARBA00047473"/>
    </source>
</evidence>
<sequence length="407" mass="44897">MTKTRITVVGLGYVGLSVAVLLAQHHRVVGLELDARKVELLRAGTSPIHDDEISEYLTHRDLDLTFTTSADDAYADAEYVVIATPTNYDPDTNSFDTTSVESVIRAVTDANPDAVMVIKSTIPVGYVTDVRARLGTENVIFSPEFLREGKALADNLRPSRIVVGETSERARRFADLLLEGAEPRTDGTEIPVLLTGPTEAEAIKLFANTYLAMRVAYFNELDSFALARGLDTRQIIDGVGLDPRIGEHYNNPSFGYGGYCLPKDSKQLLANYADVPQTLIRAVVDANDTRKTFIADDICRRLGISTSPTPTGGTSATVGIHRLIMKAGSDNFRESSVQGIMKRLKARGIEVIVYEPEFTESHFFNSEVVTDLKEFTRRSDLVVTNRRSPDLADVEHKVYTRDLFGND</sequence>
<name>A0ABW1R1T3_9ACTN</name>
<dbReference type="InterPro" id="IPR014026">
    <property type="entry name" value="UDP-Glc/GDP-Man_DH_dimer"/>
</dbReference>
<dbReference type="InterPro" id="IPR013328">
    <property type="entry name" value="6PGD_dom2"/>
</dbReference>
<dbReference type="RefSeq" id="WP_128219257.1">
    <property type="nucleotide sequence ID" value="NZ_CP034929.1"/>
</dbReference>
<comment type="caution">
    <text evidence="10">The sequence shown here is derived from an EMBL/GenBank/DDBJ whole genome shotgun (WGS) entry which is preliminary data.</text>
</comment>
<comment type="pathway">
    <text evidence="1">Nucleotide-sugar biosynthesis; UDP-alpha-D-glucuronate biosynthesis; UDP-alpha-D-glucuronate from UDP-alpha-D-glucose: step 1/1.</text>
</comment>
<comment type="catalytic activity">
    <reaction evidence="7 8">
        <text>UDP-alpha-D-glucose + 2 NAD(+) + H2O = UDP-alpha-D-glucuronate + 2 NADH + 3 H(+)</text>
        <dbReference type="Rhea" id="RHEA:23596"/>
        <dbReference type="ChEBI" id="CHEBI:15377"/>
        <dbReference type="ChEBI" id="CHEBI:15378"/>
        <dbReference type="ChEBI" id="CHEBI:57540"/>
        <dbReference type="ChEBI" id="CHEBI:57945"/>
        <dbReference type="ChEBI" id="CHEBI:58052"/>
        <dbReference type="ChEBI" id="CHEBI:58885"/>
        <dbReference type="EC" id="1.1.1.22"/>
    </reaction>
</comment>
<comment type="similarity">
    <text evidence="2 8">Belongs to the UDP-glucose/GDP-mannose dehydrogenase family.</text>
</comment>